<dbReference type="Pfam" id="PF14260">
    <property type="entry name" value="zf-C4pol"/>
    <property type="match status" value="1"/>
</dbReference>
<dbReference type="GO" id="GO:0003887">
    <property type="term" value="F:DNA-directed DNA polymerase activity"/>
    <property type="evidence" value="ECO:0007669"/>
    <property type="project" value="UniProtKB-EC"/>
</dbReference>
<protein>
    <submittedName>
        <fullName evidence="5">Zf-C4pol domain-containing protein</fullName>
    </submittedName>
</protein>
<proteinExistence type="predicted"/>
<dbReference type="STRING" id="42155.A0A0R3QCY2"/>
<reference evidence="5" key="1">
    <citation type="submission" date="2017-02" db="UniProtKB">
        <authorList>
            <consortium name="WormBaseParasite"/>
        </authorList>
    </citation>
    <scope>IDENTIFICATION</scope>
</reference>
<dbReference type="EMBL" id="UZAG01003190">
    <property type="protein sequence ID" value="VDO14939.1"/>
    <property type="molecule type" value="Genomic_DNA"/>
</dbReference>
<reference evidence="3 4" key="2">
    <citation type="submission" date="2018-11" db="EMBL/GenBank/DDBJ databases">
        <authorList>
            <consortium name="Pathogen Informatics"/>
        </authorList>
    </citation>
    <scope>NUCLEOTIDE SEQUENCE [LARGE SCALE GENOMIC DNA]</scope>
</reference>
<evidence type="ECO:0000313" key="5">
    <source>
        <dbReference type="WBParaSite" id="BTMF_0000421201-mRNA-1"/>
    </source>
</evidence>
<evidence type="ECO:0000259" key="2">
    <source>
        <dbReference type="Pfam" id="PF14260"/>
    </source>
</evidence>
<feature type="domain" description="C4-type zinc-finger of DNA polymerase delta" evidence="2">
    <location>
        <begin position="2"/>
        <end position="39"/>
    </location>
</feature>
<dbReference type="InterPro" id="IPR025687">
    <property type="entry name" value="Znf-C4pol"/>
</dbReference>
<dbReference type="WBParaSite" id="BTMF_0000421201-mRNA-1">
    <property type="protein sequence ID" value="BTMF_0000421201-mRNA-1"/>
    <property type="gene ID" value="BTMF_0000421201"/>
</dbReference>
<comment type="catalytic activity">
    <reaction evidence="1">
        <text>DNA(n) + a 2'-deoxyribonucleoside 5'-triphosphate = DNA(n+1) + diphosphate</text>
        <dbReference type="Rhea" id="RHEA:22508"/>
        <dbReference type="Rhea" id="RHEA-COMP:17339"/>
        <dbReference type="Rhea" id="RHEA-COMP:17340"/>
        <dbReference type="ChEBI" id="CHEBI:33019"/>
        <dbReference type="ChEBI" id="CHEBI:61560"/>
        <dbReference type="ChEBI" id="CHEBI:173112"/>
        <dbReference type="EC" id="2.7.7.7"/>
    </reaction>
</comment>
<evidence type="ECO:0000313" key="4">
    <source>
        <dbReference type="Proteomes" id="UP000280834"/>
    </source>
</evidence>
<name>A0A0R3QCY2_9BILA</name>
<gene>
    <name evidence="3" type="ORF">BTMF_LOCUS3512</name>
</gene>
<evidence type="ECO:0000313" key="3">
    <source>
        <dbReference type="EMBL" id="VDO14939.1"/>
    </source>
</evidence>
<organism evidence="5">
    <name type="scientific">Brugia timori</name>
    <dbReference type="NCBI Taxonomy" id="42155"/>
    <lineage>
        <taxon>Eukaryota</taxon>
        <taxon>Metazoa</taxon>
        <taxon>Ecdysozoa</taxon>
        <taxon>Nematoda</taxon>
        <taxon>Chromadorea</taxon>
        <taxon>Rhabditida</taxon>
        <taxon>Spirurina</taxon>
        <taxon>Spiruromorpha</taxon>
        <taxon>Filarioidea</taxon>
        <taxon>Onchocercidae</taxon>
        <taxon>Brugia</taxon>
    </lineage>
</organism>
<dbReference type="AlphaFoldDB" id="A0A0R3QCY2"/>
<dbReference type="Proteomes" id="UP000280834">
    <property type="component" value="Unassembled WGS sequence"/>
</dbReference>
<sequence length="61" mass="7378">MNAIENRFARLWTECQNCSGTMNEEVLCSARDCPIFYMREKVRYDLAEQMKSLQRFYLSTW</sequence>
<evidence type="ECO:0000256" key="1">
    <source>
        <dbReference type="ARBA" id="ARBA00049244"/>
    </source>
</evidence>
<accession>A0A0R3QCY2</accession>
<keyword evidence="4" id="KW-1185">Reference proteome</keyword>